<feature type="non-terminal residue" evidence="1">
    <location>
        <position position="1"/>
    </location>
</feature>
<gene>
    <name evidence="1" type="ORF">C1645_841754</name>
</gene>
<evidence type="ECO:0000313" key="1">
    <source>
        <dbReference type="EMBL" id="RIA79024.1"/>
    </source>
</evidence>
<organism evidence="1 2">
    <name type="scientific">Glomus cerebriforme</name>
    <dbReference type="NCBI Taxonomy" id="658196"/>
    <lineage>
        <taxon>Eukaryota</taxon>
        <taxon>Fungi</taxon>
        <taxon>Fungi incertae sedis</taxon>
        <taxon>Mucoromycota</taxon>
        <taxon>Glomeromycotina</taxon>
        <taxon>Glomeromycetes</taxon>
        <taxon>Glomerales</taxon>
        <taxon>Glomeraceae</taxon>
        <taxon>Glomus</taxon>
    </lineage>
</organism>
<comment type="caution">
    <text evidence="1">The sequence shown here is derived from an EMBL/GenBank/DDBJ whole genome shotgun (WGS) entry which is preliminary data.</text>
</comment>
<name>A0A397S9M5_9GLOM</name>
<protein>
    <submittedName>
        <fullName evidence="1">Uncharacterized protein</fullName>
    </submittedName>
</protein>
<evidence type="ECO:0000313" key="2">
    <source>
        <dbReference type="Proteomes" id="UP000265703"/>
    </source>
</evidence>
<dbReference type="Proteomes" id="UP000265703">
    <property type="component" value="Unassembled WGS sequence"/>
</dbReference>
<dbReference type="EMBL" id="QKYT01001663">
    <property type="protein sequence ID" value="RIA79024.1"/>
    <property type="molecule type" value="Genomic_DNA"/>
</dbReference>
<sequence>KNKEKVQQWQQIQRKKILDVNNITENNWEEVKNFTGLETREVEKEIDETTEIQELMEKLENIIIRAKEFNLPTKEIITNNRQKIKPREIFKIRRKNIMKREQLEKLDKLIEKYNKKTLLWCTAEVKRLLFLQQATCYKTTSNLLENNKLLVVLQVACCFDRHEKQQLVTMASRP</sequence>
<reference evidence="1 2" key="1">
    <citation type="submission" date="2018-06" db="EMBL/GenBank/DDBJ databases">
        <title>Comparative genomics reveals the genomic features of Rhizophagus irregularis, R. cerebriforme, R. diaphanum and Gigaspora rosea, and their symbiotic lifestyle signature.</title>
        <authorList>
            <person name="Morin E."/>
            <person name="San Clemente H."/>
            <person name="Chen E.C.H."/>
            <person name="De La Providencia I."/>
            <person name="Hainaut M."/>
            <person name="Kuo A."/>
            <person name="Kohler A."/>
            <person name="Murat C."/>
            <person name="Tang N."/>
            <person name="Roy S."/>
            <person name="Loubradou J."/>
            <person name="Henrissat B."/>
            <person name="Grigoriev I.V."/>
            <person name="Corradi N."/>
            <person name="Roux C."/>
            <person name="Martin F.M."/>
        </authorList>
    </citation>
    <scope>NUCLEOTIDE SEQUENCE [LARGE SCALE GENOMIC DNA]</scope>
    <source>
        <strain evidence="1 2">DAOM 227022</strain>
    </source>
</reference>
<keyword evidence="2" id="KW-1185">Reference proteome</keyword>
<dbReference type="AlphaFoldDB" id="A0A397S9M5"/>
<proteinExistence type="predicted"/>
<accession>A0A397S9M5</accession>